<name>A0ABD3SH92_9STRA</name>
<feature type="region of interest" description="Disordered" evidence="1">
    <location>
        <begin position="1"/>
        <end position="42"/>
    </location>
</feature>
<sequence length="118" mass="13511">MQQPSAGLHKGYCKRHWRERLFPEDPRKKTKKEKEGEQTTCEPVGSSVYDHILPASFAWETELIGRGKSPPKDHTLNQADNNQTLIPILKHLVENESLAPGWHRRNERLAHGICPPKS</sequence>
<dbReference type="AlphaFoldDB" id="A0ABD3SH92"/>
<dbReference type="Proteomes" id="UP001530377">
    <property type="component" value="Unassembled WGS sequence"/>
</dbReference>
<accession>A0ABD3SH92</accession>
<protein>
    <submittedName>
        <fullName evidence="2">Uncharacterized protein</fullName>
    </submittedName>
</protein>
<evidence type="ECO:0000256" key="1">
    <source>
        <dbReference type="SAM" id="MobiDB-lite"/>
    </source>
</evidence>
<gene>
    <name evidence="2" type="ORF">ACHAXA_011583</name>
</gene>
<organism evidence="2 3">
    <name type="scientific">Cyclostephanos tholiformis</name>
    <dbReference type="NCBI Taxonomy" id="382380"/>
    <lineage>
        <taxon>Eukaryota</taxon>
        <taxon>Sar</taxon>
        <taxon>Stramenopiles</taxon>
        <taxon>Ochrophyta</taxon>
        <taxon>Bacillariophyta</taxon>
        <taxon>Coscinodiscophyceae</taxon>
        <taxon>Thalassiosirophycidae</taxon>
        <taxon>Stephanodiscales</taxon>
        <taxon>Stephanodiscaceae</taxon>
        <taxon>Cyclostephanos</taxon>
    </lineage>
</organism>
<proteinExistence type="predicted"/>
<evidence type="ECO:0000313" key="3">
    <source>
        <dbReference type="Proteomes" id="UP001530377"/>
    </source>
</evidence>
<keyword evidence="3" id="KW-1185">Reference proteome</keyword>
<feature type="compositionally biased region" description="Basic and acidic residues" evidence="1">
    <location>
        <begin position="19"/>
        <end position="37"/>
    </location>
</feature>
<dbReference type="EMBL" id="JALLPB020000029">
    <property type="protein sequence ID" value="KAL3823796.1"/>
    <property type="molecule type" value="Genomic_DNA"/>
</dbReference>
<comment type="caution">
    <text evidence="2">The sequence shown here is derived from an EMBL/GenBank/DDBJ whole genome shotgun (WGS) entry which is preliminary data.</text>
</comment>
<evidence type="ECO:0000313" key="2">
    <source>
        <dbReference type="EMBL" id="KAL3823796.1"/>
    </source>
</evidence>
<reference evidence="2 3" key="1">
    <citation type="submission" date="2024-10" db="EMBL/GenBank/DDBJ databases">
        <title>Updated reference genomes for cyclostephanoid diatoms.</title>
        <authorList>
            <person name="Roberts W.R."/>
            <person name="Alverson A.J."/>
        </authorList>
    </citation>
    <scope>NUCLEOTIDE SEQUENCE [LARGE SCALE GENOMIC DNA]</scope>
    <source>
        <strain evidence="2 3">AJA228-03</strain>
    </source>
</reference>